<dbReference type="InterPro" id="IPR041367">
    <property type="entry name" value="Znf-CCCH_4"/>
</dbReference>
<evidence type="ECO:0000313" key="8">
    <source>
        <dbReference type="Proteomes" id="UP001209540"/>
    </source>
</evidence>
<dbReference type="EMBL" id="JAIXMP010000003">
    <property type="protein sequence ID" value="KAI9275570.1"/>
    <property type="molecule type" value="Genomic_DNA"/>
</dbReference>
<feature type="domain" description="C3H1-type" evidence="6">
    <location>
        <begin position="130"/>
        <end position="157"/>
    </location>
</feature>
<evidence type="ECO:0000256" key="1">
    <source>
        <dbReference type="ARBA" id="ARBA00022723"/>
    </source>
</evidence>
<feature type="compositionally biased region" description="Low complexity" evidence="5">
    <location>
        <begin position="287"/>
        <end position="310"/>
    </location>
</feature>
<organism evidence="7 8">
    <name type="scientific">Phascolomyces articulosus</name>
    <dbReference type="NCBI Taxonomy" id="60185"/>
    <lineage>
        <taxon>Eukaryota</taxon>
        <taxon>Fungi</taxon>
        <taxon>Fungi incertae sedis</taxon>
        <taxon>Mucoromycota</taxon>
        <taxon>Mucoromycotina</taxon>
        <taxon>Mucoromycetes</taxon>
        <taxon>Mucorales</taxon>
        <taxon>Lichtheimiaceae</taxon>
        <taxon>Phascolomyces</taxon>
    </lineage>
</organism>
<dbReference type="Pfam" id="PF18044">
    <property type="entry name" value="zf-CCCH_4"/>
    <property type="match status" value="1"/>
</dbReference>
<keyword evidence="3 4" id="KW-0862">Zinc</keyword>
<keyword evidence="8" id="KW-1185">Reference proteome</keyword>
<name>A0AAD5K9G1_9FUNG</name>
<evidence type="ECO:0000256" key="5">
    <source>
        <dbReference type="SAM" id="MobiDB-lite"/>
    </source>
</evidence>
<dbReference type="SMART" id="SM00356">
    <property type="entry name" value="ZnF_C3H1"/>
    <property type="match status" value="2"/>
</dbReference>
<dbReference type="Gene3D" id="2.30.30.1190">
    <property type="match status" value="1"/>
</dbReference>
<gene>
    <name evidence="7" type="ORF">BDA99DRAFT_190484</name>
</gene>
<dbReference type="SUPFAM" id="SSF90229">
    <property type="entry name" value="CCCH zinc finger"/>
    <property type="match status" value="2"/>
</dbReference>
<dbReference type="Proteomes" id="UP001209540">
    <property type="component" value="Unassembled WGS sequence"/>
</dbReference>
<evidence type="ECO:0000259" key="6">
    <source>
        <dbReference type="PROSITE" id="PS50103"/>
    </source>
</evidence>
<reference evidence="7" key="1">
    <citation type="journal article" date="2022" name="IScience">
        <title>Evolution of zygomycete secretomes and the origins of terrestrial fungal ecologies.</title>
        <authorList>
            <person name="Chang Y."/>
            <person name="Wang Y."/>
            <person name="Mondo S."/>
            <person name="Ahrendt S."/>
            <person name="Andreopoulos W."/>
            <person name="Barry K."/>
            <person name="Beard J."/>
            <person name="Benny G.L."/>
            <person name="Blankenship S."/>
            <person name="Bonito G."/>
            <person name="Cuomo C."/>
            <person name="Desiro A."/>
            <person name="Gervers K.A."/>
            <person name="Hundley H."/>
            <person name="Kuo A."/>
            <person name="LaButti K."/>
            <person name="Lang B.F."/>
            <person name="Lipzen A."/>
            <person name="O'Donnell K."/>
            <person name="Pangilinan J."/>
            <person name="Reynolds N."/>
            <person name="Sandor L."/>
            <person name="Smith M.E."/>
            <person name="Tsang A."/>
            <person name="Grigoriev I.V."/>
            <person name="Stajich J.E."/>
            <person name="Spatafora J.W."/>
        </authorList>
    </citation>
    <scope>NUCLEOTIDE SEQUENCE</scope>
    <source>
        <strain evidence="7">RSA 2281</strain>
    </source>
</reference>
<comment type="caution">
    <text evidence="7">The sequence shown here is derived from an EMBL/GenBank/DDBJ whole genome shotgun (WGS) entry which is preliminary data.</text>
</comment>
<feature type="region of interest" description="Disordered" evidence="5">
    <location>
        <begin position="406"/>
        <end position="440"/>
    </location>
</feature>
<dbReference type="InterPro" id="IPR000571">
    <property type="entry name" value="Znf_CCCH"/>
</dbReference>
<keyword evidence="1 4" id="KW-0479">Metal-binding</keyword>
<dbReference type="Gene3D" id="4.10.1000.10">
    <property type="entry name" value="Zinc finger, CCCH-type"/>
    <property type="match status" value="1"/>
</dbReference>
<protein>
    <recommendedName>
        <fullName evidence="6">C3H1-type domain-containing protein</fullName>
    </recommendedName>
</protein>
<feature type="zinc finger region" description="C3H1-type" evidence="4">
    <location>
        <begin position="130"/>
        <end position="157"/>
    </location>
</feature>
<feature type="compositionally biased region" description="Low complexity" evidence="5">
    <location>
        <begin position="179"/>
        <end position="189"/>
    </location>
</feature>
<evidence type="ECO:0000256" key="3">
    <source>
        <dbReference type="ARBA" id="ARBA00022833"/>
    </source>
</evidence>
<dbReference type="GO" id="GO:0008270">
    <property type="term" value="F:zinc ion binding"/>
    <property type="evidence" value="ECO:0007669"/>
    <property type="project" value="UniProtKB-KW"/>
</dbReference>
<feature type="compositionally biased region" description="Low complexity" evidence="5">
    <location>
        <begin position="572"/>
        <end position="583"/>
    </location>
</feature>
<dbReference type="PROSITE" id="PS50103">
    <property type="entry name" value="ZF_C3H1"/>
    <property type="match status" value="2"/>
</dbReference>
<feature type="compositionally biased region" description="Low complexity" evidence="5">
    <location>
        <begin position="86"/>
        <end position="99"/>
    </location>
</feature>
<feature type="region of interest" description="Disordered" evidence="5">
    <location>
        <begin position="167"/>
        <end position="189"/>
    </location>
</feature>
<feature type="compositionally biased region" description="Low complexity" evidence="5">
    <location>
        <begin position="334"/>
        <end position="349"/>
    </location>
</feature>
<feature type="domain" description="C3H1-type" evidence="6">
    <location>
        <begin position="101"/>
        <end position="128"/>
    </location>
</feature>
<feature type="compositionally biased region" description="Basic and acidic residues" evidence="5">
    <location>
        <begin position="269"/>
        <end position="278"/>
    </location>
</feature>
<feature type="region of interest" description="Disordered" evidence="5">
    <location>
        <begin position="22"/>
        <end position="99"/>
    </location>
</feature>
<feature type="compositionally biased region" description="Polar residues" evidence="5">
    <location>
        <begin position="311"/>
        <end position="322"/>
    </location>
</feature>
<feature type="region of interest" description="Disordered" evidence="5">
    <location>
        <begin position="549"/>
        <end position="601"/>
    </location>
</feature>
<keyword evidence="2 4" id="KW-0863">Zinc-finger</keyword>
<sequence length="601" mass="64819">MTDHSLAPNFVESFDRLNLNQLSKSSPSRLPPFQLKRSRSQQGPVPPLPIVTSINDPSYSVSTAGTTTSTAAITSPPASKYPNQASHHNNNNNNSNNKPSNLSHVPCKFFKQGTCTAGANCIFSHNPDPTCESAVCKYFLKGNCKFGSKCALLHTMSPYTSDGRKLLASQQHHRDRNLNSNNSPSTSSMASAMAAAAAAATAMNGNDGGLALSLGSSSGLQNLRSPPLGSPLDFGPHMYSPARGSFFDQTLSTSADARSYSHLTAAIHRQQDTSSLHDPRRKLSTTSSNGYESLYSSSNNNNSGVRAASSPGTADLSSSPFGQRSLFLHPNNTPSSAVSMPPPSSSLLSRHAQALHSIPESASHFLDVPPQQQQHYFDDDHEDLNDAMLPSSLNELLTPTELQLRRAREQQHQQSLNNRNNYQPGSGLERSPSESMRYKTASPLAAKSLDMGYATYDTSSPWQQAFNKNNNNNDDLYDDQLLQQQGGASAINIPGGSKPVKPLSSASLINNHHHHHHQDEYRINNNKDNDLFSPFAGADDEGPFYMEDTESMVNGGGSSNAGTIGAENGRQSNNLSSATATTSTDDRHRLLTPFEFPSLKS</sequence>
<accession>A0AAD5K9G1</accession>
<feature type="zinc finger region" description="C3H1-type" evidence="4">
    <location>
        <begin position="101"/>
        <end position="128"/>
    </location>
</feature>
<evidence type="ECO:0000256" key="2">
    <source>
        <dbReference type="ARBA" id="ARBA00022771"/>
    </source>
</evidence>
<dbReference type="AlphaFoldDB" id="A0AAD5K9G1"/>
<evidence type="ECO:0000313" key="7">
    <source>
        <dbReference type="EMBL" id="KAI9275570.1"/>
    </source>
</evidence>
<feature type="region of interest" description="Disordered" evidence="5">
    <location>
        <begin position="268"/>
        <end position="354"/>
    </location>
</feature>
<feature type="compositionally biased region" description="Polar residues" evidence="5">
    <location>
        <begin position="412"/>
        <end position="424"/>
    </location>
</feature>
<feature type="compositionally biased region" description="Low complexity" evidence="5">
    <location>
        <begin position="58"/>
        <end position="78"/>
    </location>
</feature>
<reference evidence="7" key="2">
    <citation type="submission" date="2023-02" db="EMBL/GenBank/DDBJ databases">
        <authorList>
            <consortium name="DOE Joint Genome Institute"/>
            <person name="Mondo S.J."/>
            <person name="Chang Y."/>
            <person name="Wang Y."/>
            <person name="Ahrendt S."/>
            <person name="Andreopoulos W."/>
            <person name="Barry K."/>
            <person name="Beard J."/>
            <person name="Benny G.L."/>
            <person name="Blankenship S."/>
            <person name="Bonito G."/>
            <person name="Cuomo C."/>
            <person name="Desiro A."/>
            <person name="Gervers K.A."/>
            <person name="Hundley H."/>
            <person name="Kuo A."/>
            <person name="LaButti K."/>
            <person name="Lang B.F."/>
            <person name="Lipzen A."/>
            <person name="O'Donnell K."/>
            <person name="Pangilinan J."/>
            <person name="Reynolds N."/>
            <person name="Sandor L."/>
            <person name="Smith M.W."/>
            <person name="Tsang A."/>
            <person name="Grigoriev I.V."/>
            <person name="Stajich J.E."/>
            <person name="Spatafora J.W."/>
        </authorList>
    </citation>
    <scope>NUCLEOTIDE SEQUENCE</scope>
    <source>
        <strain evidence="7">RSA 2281</strain>
    </source>
</reference>
<dbReference type="InterPro" id="IPR036855">
    <property type="entry name" value="Znf_CCCH_sf"/>
</dbReference>
<dbReference type="Pfam" id="PF00642">
    <property type="entry name" value="zf-CCCH"/>
    <property type="match status" value="1"/>
</dbReference>
<proteinExistence type="predicted"/>
<evidence type="ECO:0000256" key="4">
    <source>
        <dbReference type="PROSITE-ProRule" id="PRU00723"/>
    </source>
</evidence>